<accession>A0A7R9PNB1</accession>
<feature type="repeat" description="ANK" evidence="3">
    <location>
        <begin position="76"/>
        <end position="109"/>
    </location>
</feature>
<evidence type="ECO:0000256" key="2">
    <source>
        <dbReference type="ARBA" id="ARBA00023043"/>
    </source>
</evidence>
<evidence type="ECO:0000256" key="3">
    <source>
        <dbReference type="PROSITE-ProRule" id="PRU00023"/>
    </source>
</evidence>
<dbReference type="AlphaFoldDB" id="A0A7R9PNB1"/>
<keyword evidence="1" id="KW-0677">Repeat</keyword>
<dbReference type="InterPro" id="IPR001496">
    <property type="entry name" value="SOCS_box"/>
</dbReference>
<dbReference type="EMBL" id="OE842351">
    <property type="protein sequence ID" value="CAD7599728.1"/>
    <property type="molecule type" value="Genomic_DNA"/>
</dbReference>
<proteinExistence type="predicted"/>
<keyword evidence="2 3" id="KW-0040">ANK repeat</keyword>
<dbReference type="Pfam" id="PF12796">
    <property type="entry name" value="Ank_2"/>
    <property type="match status" value="2"/>
</dbReference>
<dbReference type="Gene3D" id="1.25.40.20">
    <property type="entry name" value="Ankyrin repeat-containing domain"/>
    <property type="match status" value="2"/>
</dbReference>
<evidence type="ECO:0000313" key="5">
    <source>
        <dbReference type="EMBL" id="CAD7599728.1"/>
    </source>
</evidence>
<dbReference type="SUPFAM" id="SSF48403">
    <property type="entry name" value="Ankyrin repeat"/>
    <property type="match status" value="2"/>
</dbReference>
<sequence>MQFNEIYPGNYPSLSAAVALGDLNAVRKLAKVRRRLVAQDNRGRIPLHEAAFHNRPECVDLLLKRKPSVVNARTFEGETPLFLACKAGSSLCLVKSLIENGADVNLANNEELTPLHVCTDNEVASCLVQAGANVNAQDFNNSTKLHLIIEPEGTNSSNYLIDLLLSSGANPSLQDECGRTCLFVAAQFGNIHALKRIIDFCPQIDVNQRTNDRATALMLATQGGHVETIKILFEIGADPSLLDSDGFNAMSMAILNNNSGVLMLLISLTGGEAAFLNDMTWHRGNYMELAIQLDAFESVKTIANICQRHAIYPRLCLDSRPVPSLSSLTNSTSCDFSLKPFASVVSYIFYTRGEEDISKYLDYLLERGFPVNDHDEQCTSPIVSLFTTGYQQETVLECLNKLISKGIDLNSSQTNGFIPDALLLALMHYDTDVALFIFQHTDFVTPDNVLELFYFQKIDTRNNFISSDVLNFLITLGIEFPLPAKTGRERVIKAKIRKELANAGVTTLKKLCRAKLRKLFKSNYGGGNIDEIMTKSKLPLSIRQFLKYQ</sequence>
<dbReference type="InterPro" id="IPR036770">
    <property type="entry name" value="Ankyrin_rpt-contain_sf"/>
</dbReference>
<feature type="repeat" description="ANK" evidence="3">
    <location>
        <begin position="212"/>
        <end position="244"/>
    </location>
</feature>
<dbReference type="SMART" id="SM00248">
    <property type="entry name" value="ANK"/>
    <property type="match status" value="6"/>
</dbReference>
<reference evidence="5" key="1">
    <citation type="submission" date="2020-11" db="EMBL/GenBank/DDBJ databases">
        <authorList>
            <person name="Tran Van P."/>
        </authorList>
    </citation>
    <scope>NUCLEOTIDE SEQUENCE</scope>
</reference>
<name>A0A7R9PNB1_TIMGE</name>
<protein>
    <recommendedName>
        <fullName evidence="4">SOCS box domain-containing protein</fullName>
    </recommendedName>
</protein>
<evidence type="ECO:0000256" key="1">
    <source>
        <dbReference type="ARBA" id="ARBA00022737"/>
    </source>
</evidence>
<gene>
    <name evidence="5" type="ORF">TGEB3V08_LOCUS7418</name>
</gene>
<dbReference type="InterPro" id="IPR002110">
    <property type="entry name" value="Ankyrin_rpt"/>
</dbReference>
<dbReference type="PROSITE" id="PS50225">
    <property type="entry name" value="SOCS"/>
    <property type="match status" value="1"/>
</dbReference>
<dbReference type="PRINTS" id="PR01415">
    <property type="entry name" value="ANKYRIN"/>
</dbReference>
<dbReference type="PROSITE" id="PS50088">
    <property type="entry name" value="ANK_REPEAT"/>
    <property type="match status" value="3"/>
</dbReference>
<dbReference type="PANTHER" id="PTHR24171:SF9">
    <property type="entry name" value="ANKYRIN REPEAT DOMAIN-CONTAINING PROTEIN 39"/>
    <property type="match status" value="1"/>
</dbReference>
<evidence type="ECO:0000259" key="4">
    <source>
        <dbReference type="PROSITE" id="PS50225"/>
    </source>
</evidence>
<feature type="repeat" description="ANK" evidence="3">
    <location>
        <begin position="140"/>
        <end position="176"/>
    </location>
</feature>
<dbReference type="PROSITE" id="PS50297">
    <property type="entry name" value="ANK_REP_REGION"/>
    <property type="match status" value="2"/>
</dbReference>
<organism evidence="5">
    <name type="scientific">Timema genevievae</name>
    <name type="common">Walking stick</name>
    <dbReference type="NCBI Taxonomy" id="629358"/>
    <lineage>
        <taxon>Eukaryota</taxon>
        <taxon>Metazoa</taxon>
        <taxon>Ecdysozoa</taxon>
        <taxon>Arthropoda</taxon>
        <taxon>Hexapoda</taxon>
        <taxon>Insecta</taxon>
        <taxon>Pterygota</taxon>
        <taxon>Neoptera</taxon>
        <taxon>Polyneoptera</taxon>
        <taxon>Phasmatodea</taxon>
        <taxon>Timematodea</taxon>
        <taxon>Timematoidea</taxon>
        <taxon>Timematidae</taxon>
        <taxon>Timema</taxon>
    </lineage>
</organism>
<dbReference type="PANTHER" id="PTHR24171">
    <property type="entry name" value="ANKYRIN REPEAT DOMAIN-CONTAINING PROTEIN 39-RELATED"/>
    <property type="match status" value="1"/>
</dbReference>
<feature type="domain" description="SOCS box" evidence="4">
    <location>
        <begin position="495"/>
        <end position="549"/>
    </location>
</feature>